<dbReference type="SUPFAM" id="SSF52283">
    <property type="entry name" value="Formate/glycerate dehydrogenase catalytic domain-like"/>
    <property type="match status" value="1"/>
</dbReference>
<dbReference type="EMBL" id="PPCN01000005">
    <property type="protein sequence ID" value="POF30931.1"/>
    <property type="molecule type" value="Genomic_DNA"/>
</dbReference>
<dbReference type="SUPFAM" id="SSF51735">
    <property type="entry name" value="NAD(P)-binding Rossmann-fold domains"/>
    <property type="match status" value="1"/>
</dbReference>
<dbReference type="InterPro" id="IPR029753">
    <property type="entry name" value="D-isomer_DH_CS"/>
</dbReference>
<dbReference type="PANTHER" id="PTHR43333:SF1">
    <property type="entry name" value="D-ISOMER SPECIFIC 2-HYDROXYACID DEHYDROGENASE NAD-BINDING DOMAIN-CONTAINING PROTEIN"/>
    <property type="match status" value="1"/>
</dbReference>
<keyword evidence="2" id="KW-0520">NAD</keyword>
<evidence type="ECO:0000256" key="1">
    <source>
        <dbReference type="ARBA" id="ARBA00023002"/>
    </source>
</evidence>
<reference evidence="4 5" key="1">
    <citation type="submission" date="2018-01" db="EMBL/GenBank/DDBJ databases">
        <title>Genomic Encyclopedia of Archaeal and Bacterial Type Strains, Phase II (KMG-II): from individual species to whole genera.</title>
        <authorList>
            <person name="Goeker M."/>
        </authorList>
    </citation>
    <scope>NUCLEOTIDE SEQUENCE [LARGE SCALE GENOMIC DNA]</scope>
    <source>
        <strain evidence="4 5">DSM 17023</strain>
    </source>
</reference>
<name>A0A2S3UT89_9HYPH</name>
<dbReference type="GO" id="GO:0051287">
    <property type="term" value="F:NAD binding"/>
    <property type="evidence" value="ECO:0007669"/>
    <property type="project" value="InterPro"/>
</dbReference>
<comment type="caution">
    <text evidence="4">The sequence shown here is derived from an EMBL/GenBank/DDBJ whole genome shotgun (WGS) entry which is preliminary data.</text>
</comment>
<dbReference type="AlphaFoldDB" id="A0A2S3UT89"/>
<evidence type="ECO:0000313" key="5">
    <source>
        <dbReference type="Proteomes" id="UP000236959"/>
    </source>
</evidence>
<gene>
    <name evidence="4" type="ORF">CLV41_105109</name>
</gene>
<sequence>MSRDILVFGSVVDPFPVWRDALAAHLQEVDILEPEAVDDPQAVKYALVWKPPADFFAAYPNLELIINLGAGVDALVSRTDLPDVPITRISDPEMATMMAGYVQFSVLRYARDIPQFEKAQRSGQWHYLHPRDAGDIKVGVLGLGELGGCAARELARLGFDVRGWSRSEKKIDGVKTFNGMAALDGFLADSEISVVMLPATPETRQLLDANRLAQLPKGARLINVSRGEIIVEAALVEALRSGHIGGATLDVFEVEPLPESSPLWSMENVLITPHIASVAIPRSAARQIAENINRLRAGGSVRHRVDPARGY</sequence>
<evidence type="ECO:0000259" key="3">
    <source>
        <dbReference type="Pfam" id="PF02826"/>
    </source>
</evidence>
<dbReference type="PROSITE" id="PS00671">
    <property type="entry name" value="D_2_HYDROXYACID_DH_3"/>
    <property type="match status" value="1"/>
</dbReference>
<accession>A0A2S3UT89</accession>
<organism evidence="4 5">
    <name type="scientific">Roseibium marinum</name>
    <dbReference type="NCBI Taxonomy" id="281252"/>
    <lineage>
        <taxon>Bacteria</taxon>
        <taxon>Pseudomonadati</taxon>
        <taxon>Pseudomonadota</taxon>
        <taxon>Alphaproteobacteria</taxon>
        <taxon>Hyphomicrobiales</taxon>
        <taxon>Stappiaceae</taxon>
        <taxon>Roseibium</taxon>
    </lineage>
</organism>
<keyword evidence="1" id="KW-0560">Oxidoreductase</keyword>
<feature type="domain" description="D-isomer specific 2-hydroxyacid dehydrogenase NAD-binding" evidence="3">
    <location>
        <begin position="106"/>
        <end position="276"/>
    </location>
</feature>
<dbReference type="Proteomes" id="UP000236959">
    <property type="component" value="Unassembled WGS sequence"/>
</dbReference>
<dbReference type="InterPro" id="IPR006140">
    <property type="entry name" value="D-isomer_DH_NAD-bd"/>
</dbReference>
<protein>
    <submittedName>
        <fullName evidence="4">Glyoxylate/hydroxypyruvate reductase A</fullName>
    </submittedName>
</protein>
<dbReference type="PANTHER" id="PTHR43333">
    <property type="entry name" value="2-HACID_DH_C DOMAIN-CONTAINING PROTEIN"/>
    <property type="match status" value="1"/>
</dbReference>
<dbReference type="OrthoDB" id="9787219at2"/>
<keyword evidence="4" id="KW-0670">Pyruvate</keyword>
<dbReference type="CDD" id="cd12164">
    <property type="entry name" value="GDH_like_2"/>
    <property type="match status" value="1"/>
</dbReference>
<evidence type="ECO:0000313" key="4">
    <source>
        <dbReference type="EMBL" id="POF30931.1"/>
    </source>
</evidence>
<proteinExistence type="predicted"/>
<keyword evidence="5" id="KW-1185">Reference proteome</keyword>
<dbReference type="Gene3D" id="3.40.50.720">
    <property type="entry name" value="NAD(P)-binding Rossmann-like Domain"/>
    <property type="match status" value="2"/>
</dbReference>
<dbReference type="Pfam" id="PF02826">
    <property type="entry name" value="2-Hacid_dh_C"/>
    <property type="match status" value="1"/>
</dbReference>
<dbReference type="GO" id="GO:0016616">
    <property type="term" value="F:oxidoreductase activity, acting on the CH-OH group of donors, NAD or NADP as acceptor"/>
    <property type="evidence" value="ECO:0007669"/>
    <property type="project" value="UniProtKB-ARBA"/>
</dbReference>
<evidence type="ECO:0000256" key="2">
    <source>
        <dbReference type="ARBA" id="ARBA00023027"/>
    </source>
</evidence>
<dbReference type="RefSeq" id="WP_103222895.1">
    <property type="nucleotide sequence ID" value="NZ_PPCN01000005.1"/>
</dbReference>
<dbReference type="InterPro" id="IPR036291">
    <property type="entry name" value="NAD(P)-bd_dom_sf"/>
</dbReference>